<reference evidence="1" key="1">
    <citation type="submission" date="2014-11" db="EMBL/GenBank/DDBJ databases">
        <authorList>
            <person name="Amaro Gonzalez C."/>
        </authorList>
    </citation>
    <scope>NUCLEOTIDE SEQUENCE</scope>
</reference>
<accession>A0A0E9QXQ3</accession>
<protein>
    <submittedName>
        <fullName evidence="1">Uncharacterized protein</fullName>
    </submittedName>
</protein>
<dbReference type="AlphaFoldDB" id="A0A0E9QXQ3"/>
<name>A0A0E9QXQ3_ANGAN</name>
<evidence type="ECO:0000313" key="1">
    <source>
        <dbReference type="EMBL" id="JAH21644.1"/>
    </source>
</evidence>
<reference evidence="1" key="2">
    <citation type="journal article" date="2015" name="Fish Shellfish Immunol.">
        <title>Early steps in the European eel (Anguilla anguilla)-Vibrio vulnificus interaction in the gills: Role of the RtxA13 toxin.</title>
        <authorList>
            <person name="Callol A."/>
            <person name="Pajuelo D."/>
            <person name="Ebbesson L."/>
            <person name="Teles M."/>
            <person name="MacKenzie S."/>
            <person name="Amaro C."/>
        </authorList>
    </citation>
    <scope>NUCLEOTIDE SEQUENCE</scope>
</reference>
<organism evidence="1">
    <name type="scientific">Anguilla anguilla</name>
    <name type="common">European freshwater eel</name>
    <name type="synonym">Muraena anguilla</name>
    <dbReference type="NCBI Taxonomy" id="7936"/>
    <lineage>
        <taxon>Eukaryota</taxon>
        <taxon>Metazoa</taxon>
        <taxon>Chordata</taxon>
        <taxon>Craniata</taxon>
        <taxon>Vertebrata</taxon>
        <taxon>Euteleostomi</taxon>
        <taxon>Actinopterygii</taxon>
        <taxon>Neopterygii</taxon>
        <taxon>Teleostei</taxon>
        <taxon>Anguilliformes</taxon>
        <taxon>Anguillidae</taxon>
        <taxon>Anguilla</taxon>
    </lineage>
</organism>
<proteinExistence type="predicted"/>
<sequence>MKLTVKAGASLLTATQHVKLRRSQNPVSRLFHHLF</sequence>
<dbReference type="EMBL" id="GBXM01086933">
    <property type="protein sequence ID" value="JAH21644.1"/>
    <property type="molecule type" value="Transcribed_RNA"/>
</dbReference>